<comment type="subcellular location">
    <subcellularLocation>
        <location evidence="1">Endomembrane system</location>
        <topology evidence="1">Multi-pass membrane protein</topology>
    </subcellularLocation>
</comment>
<dbReference type="Gene3D" id="1.20.120.1630">
    <property type="match status" value="1"/>
</dbReference>
<evidence type="ECO:0000256" key="3">
    <source>
        <dbReference type="ARBA" id="ARBA00022989"/>
    </source>
</evidence>
<dbReference type="GO" id="GO:0012505">
    <property type="term" value="C:endomembrane system"/>
    <property type="evidence" value="ECO:0007669"/>
    <property type="project" value="UniProtKB-SubCell"/>
</dbReference>
<gene>
    <name evidence="6" type="ORF">BDZ31_001368</name>
</gene>
<feature type="transmembrane region" description="Helical" evidence="5">
    <location>
        <begin position="45"/>
        <end position="67"/>
    </location>
</feature>
<comment type="caution">
    <text evidence="6">The sequence shown here is derived from an EMBL/GenBank/DDBJ whole genome shotgun (WGS) entry which is preliminary data.</text>
</comment>
<feature type="transmembrane region" description="Helical" evidence="5">
    <location>
        <begin position="79"/>
        <end position="103"/>
    </location>
</feature>
<sequence length="202" mass="20785">MAALALILYVAYLALAFGLRTVIQLRRTGATGFHGIGGRPGSPEWIAGVCFALALLLGIAAPILALAGAVEPIAALDTTALHAAGAVLAVAGIVATLLAQFAMGTSWRIGVDPAERTALVTTGPFALVRNPIFAAMLPTALGLTLLVPSVIALIGLAGLAVALELQVRVVEEPYLRSVHGDAYTAYAARVGRFAPRLGRLDR</sequence>
<dbReference type="Proteomes" id="UP000585272">
    <property type="component" value="Unassembled WGS sequence"/>
</dbReference>
<reference evidence="6 7" key="1">
    <citation type="submission" date="2020-08" db="EMBL/GenBank/DDBJ databases">
        <title>Genomic Encyclopedia of Archaeal and Bacterial Type Strains, Phase II (KMG-II): from individual species to whole genera.</title>
        <authorList>
            <person name="Goeker M."/>
        </authorList>
    </citation>
    <scope>NUCLEOTIDE SEQUENCE [LARGE SCALE GENOMIC DNA]</scope>
    <source>
        <strain evidence="6 7">DSM 23288</strain>
    </source>
</reference>
<dbReference type="InterPro" id="IPR052527">
    <property type="entry name" value="Metal_cation-efflux_comp"/>
</dbReference>
<keyword evidence="3 5" id="KW-1133">Transmembrane helix</keyword>
<dbReference type="PANTHER" id="PTHR43847:SF1">
    <property type="entry name" value="BLL3993 PROTEIN"/>
    <property type="match status" value="1"/>
</dbReference>
<evidence type="ECO:0000256" key="2">
    <source>
        <dbReference type="ARBA" id="ARBA00022692"/>
    </source>
</evidence>
<keyword evidence="2 5" id="KW-0812">Transmembrane</keyword>
<keyword evidence="7" id="KW-1185">Reference proteome</keyword>
<dbReference type="PANTHER" id="PTHR43847">
    <property type="entry name" value="BLL3993 PROTEIN"/>
    <property type="match status" value="1"/>
</dbReference>
<keyword evidence="6" id="KW-0808">Transferase</keyword>
<dbReference type="RefSeq" id="WP_183340257.1">
    <property type="nucleotide sequence ID" value="NZ_JACHNU010000001.1"/>
</dbReference>
<feature type="transmembrane region" description="Helical" evidence="5">
    <location>
        <begin position="132"/>
        <end position="163"/>
    </location>
</feature>
<evidence type="ECO:0000256" key="4">
    <source>
        <dbReference type="ARBA" id="ARBA00023136"/>
    </source>
</evidence>
<evidence type="ECO:0000313" key="7">
    <source>
        <dbReference type="Proteomes" id="UP000585272"/>
    </source>
</evidence>
<dbReference type="AlphaFoldDB" id="A0A840IBT6"/>
<evidence type="ECO:0000256" key="1">
    <source>
        <dbReference type="ARBA" id="ARBA00004127"/>
    </source>
</evidence>
<keyword evidence="6" id="KW-0489">Methyltransferase</keyword>
<dbReference type="GO" id="GO:0008168">
    <property type="term" value="F:methyltransferase activity"/>
    <property type="evidence" value="ECO:0007669"/>
    <property type="project" value="UniProtKB-KW"/>
</dbReference>
<evidence type="ECO:0000313" key="6">
    <source>
        <dbReference type="EMBL" id="MBB4661795.1"/>
    </source>
</evidence>
<protein>
    <submittedName>
        <fullName evidence="6">Protein-S-isoprenylcysteine O-methyltransferase Ste14</fullName>
    </submittedName>
</protein>
<dbReference type="GO" id="GO:0032259">
    <property type="term" value="P:methylation"/>
    <property type="evidence" value="ECO:0007669"/>
    <property type="project" value="UniProtKB-KW"/>
</dbReference>
<proteinExistence type="predicted"/>
<dbReference type="Pfam" id="PF04191">
    <property type="entry name" value="PEMT"/>
    <property type="match status" value="1"/>
</dbReference>
<organism evidence="6 7">
    <name type="scientific">Conexibacter arvalis</name>
    <dbReference type="NCBI Taxonomy" id="912552"/>
    <lineage>
        <taxon>Bacteria</taxon>
        <taxon>Bacillati</taxon>
        <taxon>Actinomycetota</taxon>
        <taxon>Thermoleophilia</taxon>
        <taxon>Solirubrobacterales</taxon>
        <taxon>Conexibacteraceae</taxon>
        <taxon>Conexibacter</taxon>
    </lineage>
</organism>
<dbReference type="InterPro" id="IPR007318">
    <property type="entry name" value="Phopholipid_MeTrfase"/>
</dbReference>
<name>A0A840IBT6_9ACTN</name>
<evidence type="ECO:0000256" key="5">
    <source>
        <dbReference type="SAM" id="Phobius"/>
    </source>
</evidence>
<keyword evidence="4 5" id="KW-0472">Membrane</keyword>
<accession>A0A840IBT6</accession>
<dbReference type="EMBL" id="JACHNU010000001">
    <property type="protein sequence ID" value="MBB4661795.1"/>
    <property type="molecule type" value="Genomic_DNA"/>
</dbReference>